<dbReference type="PANTHER" id="PTHR44085">
    <property type="entry name" value="SEPIAPTERIN REDUCTASE"/>
    <property type="match status" value="1"/>
</dbReference>
<dbReference type="PANTHER" id="PTHR44085:SF2">
    <property type="entry name" value="SEPIAPTERIN REDUCTASE"/>
    <property type="match status" value="1"/>
</dbReference>
<dbReference type="InterPro" id="IPR036291">
    <property type="entry name" value="NAD(P)-bd_dom_sf"/>
</dbReference>
<name>A0A366E7D7_9BACI</name>
<evidence type="ECO:0000256" key="2">
    <source>
        <dbReference type="ARBA" id="ARBA00006484"/>
    </source>
</evidence>
<proteinExistence type="inferred from homology"/>
<dbReference type="PROSITE" id="PS00061">
    <property type="entry name" value="ADH_SHORT"/>
    <property type="match status" value="1"/>
</dbReference>
<dbReference type="GO" id="GO:0005737">
    <property type="term" value="C:cytoplasm"/>
    <property type="evidence" value="ECO:0007669"/>
    <property type="project" value="UniProtKB-SubCell"/>
</dbReference>
<dbReference type="SUPFAM" id="SSF51735">
    <property type="entry name" value="NAD(P)-binding Rossmann-fold domains"/>
    <property type="match status" value="1"/>
</dbReference>
<dbReference type="InterPro" id="IPR051721">
    <property type="entry name" value="Biopterin_syn/organic_redct"/>
</dbReference>
<dbReference type="GO" id="GO:0004757">
    <property type="term" value="F:sepiapterin reductase (NADP+) activity"/>
    <property type="evidence" value="ECO:0007669"/>
    <property type="project" value="TreeGrafter"/>
</dbReference>
<dbReference type="InterPro" id="IPR020904">
    <property type="entry name" value="Sc_DH/Rdtase_CS"/>
</dbReference>
<evidence type="ECO:0000256" key="1">
    <source>
        <dbReference type="ARBA" id="ARBA00004496"/>
    </source>
</evidence>
<keyword evidence="4" id="KW-0521">NADP</keyword>
<evidence type="ECO:0000256" key="4">
    <source>
        <dbReference type="ARBA" id="ARBA00022857"/>
    </source>
</evidence>
<keyword evidence="3" id="KW-0963">Cytoplasm</keyword>
<dbReference type="Pfam" id="PF00106">
    <property type="entry name" value="adh_short"/>
    <property type="match status" value="1"/>
</dbReference>
<evidence type="ECO:0000256" key="5">
    <source>
        <dbReference type="ARBA" id="ARBA00023002"/>
    </source>
</evidence>
<evidence type="ECO:0000313" key="6">
    <source>
        <dbReference type="EMBL" id="RBO98286.1"/>
    </source>
</evidence>
<comment type="caution">
    <text evidence="6">The sequence shown here is derived from an EMBL/GenBank/DDBJ whole genome shotgun (WGS) entry which is preliminary data.</text>
</comment>
<evidence type="ECO:0000256" key="3">
    <source>
        <dbReference type="ARBA" id="ARBA00022490"/>
    </source>
</evidence>
<accession>A0A366E7D7</accession>
<keyword evidence="7" id="KW-1185">Reference proteome</keyword>
<protein>
    <submittedName>
        <fullName evidence="6">Benzil reductase ((S)-benzoin forming)</fullName>
    </submittedName>
</protein>
<dbReference type="GO" id="GO:0006729">
    <property type="term" value="P:tetrahydrobiopterin biosynthetic process"/>
    <property type="evidence" value="ECO:0007669"/>
    <property type="project" value="TreeGrafter"/>
</dbReference>
<dbReference type="STRING" id="200904.GCA_900168775_01166"/>
<dbReference type="EMBL" id="QNRI01000005">
    <property type="protein sequence ID" value="RBO98286.1"/>
    <property type="molecule type" value="Genomic_DNA"/>
</dbReference>
<dbReference type="AlphaFoldDB" id="A0A366E7D7"/>
<sequence>MIYVVITGTSRGLGASLAKLFLEKGFHVIGVARNENKALVQIAQEQGVTYQHYTCHLGDTEQVDKVFSIIANQLFNQQTSTVYFIHNAGTVNPIDTVDKHIPEAINKHVHVNLIAPMIGSSIFLMAANKTEIPLTNVYVTSGAAERSVYGWGAYSATKAGLNRYASTVALEQKELGTPHKAIIFDPSIMDTDMQKEIRSSSESSFQDVEKFKAYKRENNLRSTDKVAQVLVDQLSNSSTIENGKYYSVKNLLS</sequence>
<comment type="subcellular location">
    <subcellularLocation>
        <location evidence="1">Cytoplasm</location>
    </subcellularLocation>
</comment>
<dbReference type="InterPro" id="IPR002347">
    <property type="entry name" value="SDR_fam"/>
</dbReference>
<dbReference type="Proteomes" id="UP000252254">
    <property type="component" value="Unassembled WGS sequence"/>
</dbReference>
<keyword evidence="5" id="KW-0560">Oxidoreductase</keyword>
<evidence type="ECO:0000313" key="7">
    <source>
        <dbReference type="Proteomes" id="UP000252254"/>
    </source>
</evidence>
<dbReference type="OrthoDB" id="9794387at2"/>
<dbReference type="Gene3D" id="3.40.50.720">
    <property type="entry name" value="NAD(P)-binding Rossmann-like Domain"/>
    <property type="match status" value="1"/>
</dbReference>
<dbReference type="PRINTS" id="PR00081">
    <property type="entry name" value="GDHRDH"/>
</dbReference>
<gene>
    <name evidence="6" type="ORF">DES48_105137</name>
</gene>
<comment type="similarity">
    <text evidence="2">Belongs to the short-chain dehydrogenases/reductases (SDR) family.</text>
</comment>
<reference evidence="6 7" key="1">
    <citation type="submission" date="2018-06" db="EMBL/GenBank/DDBJ databases">
        <title>Genomic Encyclopedia of Type Strains, Phase IV (KMG-IV): sequencing the most valuable type-strain genomes for metagenomic binning, comparative biology and taxonomic classification.</title>
        <authorList>
            <person name="Goeker M."/>
        </authorList>
    </citation>
    <scope>NUCLEOTIDE SEQUENCE [LARGE SCALE GENOMIC DNA]</scope>
    <source>
        <strain evidence="6 7">DSM 15140</strain>
    </source>
</reference>
<dbReference type="RefSeq" id="WP_113868698.1">
    <property type="nucleotide sequence ID" value="NZ_BAABQN010000005.1"/>
</dbReference>
<organism evidence="6 7">
    <name type="scientific">Paraliobacillus ryukyuensis</name>
    <dbReference type="NCBI Taxonomy" id="200904"/>
    <lineage>
        <taxon>Bacteria</taxon>
        <taxon>Bacillati</taxon>
        <taxon>Bacillota</taxon>
        <taxon>Bacilli</taxon>
        <taxon>Bacillales</taxon>
        <taxon>Bacillaceae</taxon>
        <taxon>Paraliobacillus</taxon>
    </lineage>
</organism>